<dbReference type="InterPro" id="IPR011761">
    <property type="entry name" value="ATP-grasp"/>
</dbReference>
<dbReference type="PANTHER" id="PTHR42793:SF4">
    <property type="entry name" value="BLL6376 PROTEIN"/>
    <property type="match status" value="1"/>
</dbReference>
<dbReference type="InterPro" id="IPR043938">
    <property type="entry name" value="Ligase_CoA_dom"/>
</dbReference>
<dbReference type="OrthoDB" id="9807426at2"/>
<dbReference type="GO" id="GO:0046872">
    <property type="term" value="F:metal ion binding"/>
    <property type="evidence" value="ECO:0007669"/>
    <property type="project" value="InterPro"/>
</dbReference>
<dbReference type="InterPro" id="IPR036291">
    <property type="entry name" value="NAD(P)-bd_dom_sf"/>
</dbReference>
<dbReference type="Gene3D" id="3.40.50.261">
    <property type="entry name" value="Succinyl-CoA synthetase domains"/>
    <property type="match status" value="2"/>
</dbReference>
<evidence type="ECO:0000256" key="2">
    <source>
        <dbReference type="ARBA" id="ARBA00060888"/>
    </source>
</evidence>
<protein>
    <submittedName>
        <fullName evidence="5">Acyl-CoA synthetase</fullName>
    </submittedName>
</protein>
<dbReference type="GO" id="GO:0006099">
    <property type="term" value="P:tricarboxylic acid cycle"/>
    <property type="evidence" value="ECO:0007669"/>
    <property type="project" value="UniProtKB-KW"/>
</dbReference>
<organism evidence="5 6">
    <name type="scientific">Teichococcus rhizosphaerae</name>
    <dbReference type="NCBI Taxonomy" id="1335062"/>
    <lineage>
        <taxon>Bacteria</taxon>
        <taxon>Pseudomonadati</taxon>
        <taxon>Pseudomonadota</taxon>
        <taxon>Alphaproteobacteria</taxon>
        <taxon>Acetobacterales</taxon>
        <taxon>Roseomonadaceae</taxon>
        <taxon>Roseomonas</taxon>
    </lineage>
</organism>
<dbReference type="SMART" id="SM00881">
    <property type="entry name" value="CoA_binding"/>
    <property type="match status" value="1"/>
</dbReference>
<dbReference type="EMBL" id="PDNU01000028">
    <property type="protein sequence ID" value="PHK94248.1"/>
    <property type="molecule type" value="Genomic_DNA"/>
</dbReference>
<dbReference type="GO" id="GO:0043758">
    <property type="term" value="F:acetate-CoA ligase (ADP-forming) activity"/>
    <property type="evidence" value="ECO:0007669"/>
    <property type="project" value="InterPro"/>
</dbReference>
<dbReference type="InterPro" id="IPR013815">
    <property type="entry name" value="ATP_grasp_subdomain_1"/>
</dbReference>
<keyword evidence="1" id="KW-0816">Tricarboxylic acid cycle</keyword>
<keyword evidence="3" id="KW-0547">Nucleotide-binding</keyword>
<keyword evidence="6" id="KW-1185">Reference proteome</keyword>
<dbReference type="PANTHER" id="PTHR42793">
    <property type="entry name" value="COA BINDING DOMAIN CONTAINING PROTEIN"/>
    <property type="match status" value="1"/>
</dbReference>
<evidence type="ECO:0000259" key="4">
    <source>
        <dbReference type="PROSITE" id="PS50975"/>
    </source>
</evidence>
<dbReference type="RefSeq" id="WP_099096162.1">
    <property type="nucleotide sequence ID" value="NZ_PDNU01000028.1"/>
</dbReference>
<evidence type="ECO:0000256" key="3">
    <source>
        <dbReference type="PROSITE-ProRule" id="PRU00409"/>
    </source>
</evidence>
<dbReference type="Proteomes" id="UP000223527">
    <property type="component" value="Unassembled WGS sequence"/>
</dbReference>
<dbReference type="AlphaFoldDB" id="A0A2C7A2F6"/>
<dbReference type="SUPFAM" id="SSF51735">
    <property type="entry name" value="NAD(P)-binding Rossmann-fold domains"/>
    <property type="match status" value="1"/>
</dbReference>
<evidence type="ECO:0000256" key="1">
    <source>
        <dbReference type="ARBA" id="ARBA00022532"/>
    </source>
</evidence>
<dbReference type="InterPro" id="IPR016102">
    <property type="entry name" value="Succinyl-CoA_synth-like"/>
</dbReference>
<dbReference type="Gene3D" id="3.30.470.20">
    <property type="entry name" value="ATP-grasp fold, B domain"/>
    <property type="match status" value="1"/>
</dbReference>
<dbReference type="GO" id="GO:0005524">
    <property type="term" value="F:ATP binding"/>
    <property type="evidence" value="ECO:0007669"/>
    <property type="project" value="UniProtKB-UniRule"/>
</dbReference>
<gene>
    <name evidence="5" type="ORF">CR162_14035</name>
</gene>
<dbReference type="Pfam" id="PF13549">
    <property type="entry name" value="ATP-grasp_5"/>
    <property type="match status" value="1"/>
</dbReference>
<dbReference type="Pfam" id="PF19045">
    <property type="entry name" value="Ligase_CoA_2"/>
    <property type="match status" value="1"/>
</dbReference>
<keyword evidence="3" id="KW-0067">ATP-binding</keyword>
<comment type="similarity">
    <text evidence="2">In the N-terminal section; belongs to the acetate CoA ligase alpha subunit family.</text>
</comment>
<dbReference type="SUPFAM" id="SSF52210">
    <property type="entry name" value="Succinyl-CoA synthetase domains"/>
    <property type="match status" value="2"/>
</dbReference>
<proteinExistence type="inferred from homology"/>
<evidence type="ECO:0000313" key="6">
    <source>
        <dbReference type="Proteomes" id="UP000223527"/>
    </source>
</evidence>
<dbReference type="Gene3D" id="3.40.50.720">
    <property type="entry name" value="NAD(P)-binding Rossmann-like Domain"/>
    <property type="match status" value="1"/>
</dbReference>
<dbReference type="InterPro" id="IPR003781">
    <property type="entry name" value="CoA-bd"/>
</dbReference>
<dbReference type="PROSITE" id="PS50975">
    <property type="entry name" value="ATP_GRASP"/>
    <property type="match status" value="1"/>
</dbReference>
<dbReference type="Pfam" id="PF13380">
    <property type="entry name" value="CoA_binding_2"/>
    <property type="match status" value="1"/>
</dbReference>
<dbReference type="Pfam" id="PF13607">
    <property type="entry name" value="Succ_CoA_lig"/>
    <property type="match status" value="1"/>
</dbReference>
<comment type="caution">
    <text evidence="5">The sequence shown here is derived from an EMBL/GenBank/DDBJ whole genome shotgun (WGS) entry which is preliminary data.</text>
</comment>
<dbReference type="Gene3D" id="3.30.1490.20">
    <property type="entry name" value="ATP-grasp fold, A domain"/>
    <property type="match status" value="1"/>
</dbReference>
<sequence length="715" mass="73922">MTPLPDSSTTPQGQVLPMETLSALLDPRTVAVIGASGDASRIGGRPIDYMTQLGYQGRILPVNPKHKVVQGLEAYQSIGALPETPDVAIIAVPASAAAQAVEELGARGTKAAIMFSAGFAEMGDDGAAAQEAILASAHRHGMRLLGPNCLGLFNARTGFYGTFTTSLERGSPVPGPIGIASQSGAYGMHLFGLARDHGLGLSCVVTTGNEADLNIGHMIGWMAQDPGTEVIAAYAEGIRDAESFLAALELARRNRKPVVMMKVGRSAVGSAAARSHTASIAGDDAVTDAVLAEYGVVRARTTEEMLDIARLATRRVYPAGNSLGVLTISGGAGVLISDAAEAIGLPMPEMPQAAQDELRAALPFCAPQNPVDCTAQALNDFSLIGRFAKSLVEDGGYGSILAFFTHAGGAASVAPKLREQMRGVREAHPDRLFVLSVLADPPLVEQFEADGFTVFEDPSRAVAAIHAMGRFGDAFAAPPREAPPAGGAVALPASTPSEAEAKRILAEAGIEAAPERACADAEAAVAAAEAIGFPVVMKILSPDILHKSEIGGVLLNVADAAAVREGFSLLMERAAKAAPQARIEGALVAKQLSGGVECILGVHRDPVFGPVAMFGLGGIFVEILKDVSFRRCPFGEAEAERMILSIKGAPLLQGARGRPPADIPALARMLSRLSLFAHQAGPRLSGIDLNPVFAMPAGQGAFAADAVIDIAENDA</sequence>
<dbReference type="InterPro" id="IPR032875">
    <property type="entry name" value="Succ_CoA_lig_flav_dom"/>
</dbReference>
<dbReference type="FunFam" id="3.30.1490.20:FF:000020">
    <property type="entry name" value="Protein lysine acetyltransferase"/>
    <property type="match status" value="1"/>
</dbReference>
<feature type="domain" description="ATP-grasp" evidence="4">
    <location>
        <begin position="502"/>
        <end position="538"/>
    </location>
</feature>
<dbReference type="SUPFAM" id="SSF56059">
    <property type="entry name" value="Glutathione synthetase ATP-binding domain-like"/>
    <property type="match status" value="1"/>
</dbReference>
<accession>A0A2C7A2F6</accession>
<reference evidence="5 6" key="1">
    <citation type="submission" date="2017-10" db="EMBL/GenBank/DDBJ databases">
        <authorList>
            <person name="Banno H."/>
            <person name="Chua N.-H."/>
        </authorList>
    </citation>
    <scope>NUCLEOTIDE SEQUENCE [LARGE SCALE GENOMIC DNA]</scope>
    <source>
        <strain evidence="5 6">YW11</strain>
    </source>
</reference>
<evidence type="ECO:0000313" key="5">
    <source>
        <dbReference type="EMBL" id="PHK94248.1"/>
    </source>
</evidence>
<name>A0A2C7A2F6_9PROT</name>